<evidence type="ECO:0000313" key="3">
    <source>
        <dbReference type="Proteomes" id="UP001054837"/>
    </source>
</evidence>
<dbReference type="EMBL" id="BPLQ01001789">
    <property type="protein sequence ID" value="GIX85448.1"/>
    <property type="molecule type" value="Genomic_DNA"/>
</dbReference>
<sequence length="95" mass="10342">MWDGGEILQSIRILCWKEADSSALWSIPPFELRNANTQQEDPSKNGSHQTPIISSHKIGARGLPGGSKEGIVSHRNDRLLLWVCSTGTSVSDAAE</sequence>
<protein>
    <submittedName>
        <fullName evidence="2">Uncharacterized protein</fullName>
    </submittedName>
</protein>
<keyword evidence="3" id="KW-1185">Reference proteome</keyword>
<evidence type="ECO:0000256" key="1">
    <source>
        <dbReference type="SAM" id="MobiDB-lite"/>
    </source>
</evidence>
<feature type="compositionally biased region" description="Polar residues" evidence="1">
    <location>
        <begin position="34"/>
        <end position="53"/>
    </location>
</feature>
<comment type="caution">
    <text evidence="2">The sequence shown here is derived from an EMBL/GenBank/DDBJ whole genome shotgun (WGS) entry which is preliminary data.</text>
</comment>
<proteinExistence type="predicted"/>
<organism evidence="2 3">
    <name type="scientific">Caerostris darwini</name>
    <dbReference type="NCBI Taxonomy" id="1538125"/>
    <lineage>
        <taxon>Eukaryota</taxon>
        <taxon>Metazoa</taxon>
        <taxon>Ecdysozoa</taxon>
        <taxon>Arthropoda</taxon>
        <taxon>Chelicerata</taxon>
        <taxon>Arachnida</taxon>
        <taxon>Araneae</taxon>
        <taxon>Araneomorphae</taxon>
        <taxon>Entelegynae</taxon>
        <taxon>Araneoidea</taxon>
        <taxon>Araneidae</taxon>
        <taxon>Caerostris</taxon>
    </lineage>
</organism>
<evidence type="ECO:0000313" key="2">
    <source>
        <dbReference type="EMBL" id="GIX85448.1"/>
    </source>
</evidence>
<dbReference type="AlphaFoldDB" id="A0AAV4NLV9"/>
<gene>
    <name evidence="2" type="ORF">CDAR_370341</name>
</gene>
<name>A0AAV4NLV9_9ARAC</name>
<dbReference type="Proteomes" id="UP001054837">
    <property type="component" value="Unassembled WGS sequence"/>
</dbReference>
<accession>A0AAV4NLV9</accession>
<reference evidence="2 3" key="1">
    <citation type="submission" date="2021-06" db="EMBL/GenBank/DDBJ databases">
        <title>Caerostris darwini draft genome.</title>
        <authorList>
            <person name="Kono N."/>
            <person name="Arakawa K."/>
        </authorList>
    </citation>
    <scope>NUCLEOTIDE SEQUENCE [LARGE SCALE GENOMIC DNA]</scope>
</reference>
<feature type="region of interest" description="Disordered" evidence="1">
    <location>
        <begin position="34"/>
        <end position="70"/>
    </location>
</feature>